<evidence type="ECO:0000313" key="2">
    <source>
        <dbReference type="EMBL" id="KAJ9607872.1"/>
    </source>
</evidence>
<dbReference type="Proteomes" id="UP001172673">
    <property type="component" value="Unassembled WGS sequence"/>
</dbReference>
<dbReference type="PANTHER" id="PTHR36844">
    <property type="entry name" value="PROTEASE PRSW"/>
    <property type="match status" value="1"/>
</dbReference>
<feature type="transmembrane region" description="Helical" evidence="1">
    <location>
        <begin position="46"/>
        <end position="74"/>
    </location>
</feature>
<feature type="transmembrane region" description="Helical" evidence="1">
    <location>
        <begin position="295"/>
        <end position="314"/>
    </location>
</feature>
<dbReference type="InterPro" id="IPR026898">
    <property type="entry name" value="PrsW"/>
</dbReference>
<reference evidence="2" key="1">
    <citation type="submission" date="2022-10" db="EMBL/GenBank/DDBJ databases">
        <title>Culturing micro-colonial fungi from biological soil crusts in the Mojave desert and describing Neophaeococcomyces mojavensis, and introducing the new genera and species Taxawa tesnikishii.</title>
        <authorList>
            <person name="Kurbessoian T."/>
            <person name="Stajich J.E."/>
        </authorList>
    </citation>
    <scope>NUCLEOTIDE SEQUENCE</scope>
    <source>
        <strain evidence="2">TK_41</strain>
    </source>
</reference>
<feature type="transmembrane region" description="Helical" evidence="1">
    <location>
        <begin position="6"/>
        <end position="25"/>
    </location>
</feature>
<dbReference type="Pfam" id="PF13367">
    <property type="entry name" value="PrsW-protease"/>
    <property type="match status" value="1"/>
</dbReference>
<dbReference type="AlphaFoldDB" id="A0AA39CGY7"/>
<protein>
    <submittedName>
        <fullName evidence="2">Uncharacterized protein</fullName>
    </submittedName>
</protein>
<keyword evidence="1" id="KW-0812">Transmembrane</keyword>
<evidence type="ECO:0000313" key="3">
    <source>
        <dbReference type="Proteomes" id="UP001172673"/>
    </source>
</evidence>
<organism evidence="2 3">
    <name type="scientific">Cladophialophora chaetospira</name>
    <dbReference type="NCBI Taxonomy" id="386627"/>
    <lineage>
        <taxon>Eukaryota</taxon>
        <taxon>Fungi</taxon>
        <taxon>Dikarya</taxon>
        <taxon>Ascomycota</taxon>
        <taxon>Pezizomycotina</taxon>
        <taxon>Eurotiomycetes</taxon>
        <taxon>Chaetothyriomycetidae</taxon>
        <taxon>Chaetothyriales</taxon>
        <taxon>Herpotrichiellaceae</taxon>
        <taxon>Cladophialophora</taxon>
    </lineage>
</organism>
<keyword evidence="1" id="KW-1133">Transmembrane helix</keyword>
<keyword evidence="3" id="KW-1185">Reference proteome</keyword>
<accession>A0AA39CGY7</accession>
<proteinExistence type="predicted"/>
<dbReference type="PANTHER" id="PTHR36844:SF1">
    <property type="entry name" value="PROTEASE PRSW"/>
    <property type="match status" value="1"/>
</dbReference>
<dbReference type="GO" id="GO:0008233">
    <property type="term" value="F:peptidase activity"/>
    <property type="evidence" value="ECO:0007669"/>
    <property type="project" value="InterPro"/>
</dbReference>
<comment type="caution">
    <text evidence="2">The sequence shown here is derived from an EMBL/GenBank/DDBJ whole genome shotgun (WGS) entry which is preliminary data.</text>
</comment>
<feature type="transmembrane region" description="Helical" evidence="1">
    <location>
        <begin position="111"/>
        <end position="140"/>
    </location>
</feature>
<name>A0AA39CGY7_9EURO</name>
<dbReference type="EMBL" id="JAPDRK010000011">
    <property type="protein sequence ID" value="KAJ9607872.1"/>
    <property type="molecule type" value="Genomic_DNA"/>
</dbReference>
<sequence>MPSLRLPAALLATFLPSAYFFLHVHQHRDSHGQERRIIDLGNLVRTYLLAGILGTSLSMLIQSILSYLIALLSFRNNATVMEYLTESMKKSDVNDQVRTTRRREMSRNPRYWLFILLFCFLGPGLIEEGTKYLAIVFAVGRDHQLHLSKNGVADAPAAGKFYLYLFTGCTAGLAFATFENVAFFVGAALSSRESGEQNNPTEIQTQPHPGDDPLSLLSVLERVLIATPGHTMAGALIGMNLLTRGSSRRLVPTIDVWEVLRDPVLLHGLWDFWLLAVSAWEGNVGWQHPRTKSTICVALLGVIGVQVILASLLWDKLSQY</sequence>
<gene>
    <name evidence="2" type="ORF">H2200_007951</name>
</gene>
<feature type="transmembrane region" description="Helical" evidence="1">
    <location>
        <begin position="161"/>
        <end position="189"/>
    </location>
</feature>
<keyword evidence="1" id="KW-0472">Membrane</keyword>
<evidence type="ECO:0000256" key="1">
    <source>
        <dbReference type="SAM" id="Phobius"/>
    </source>
</evidence>